<dbReference type="InterPro" id="IPR043129">
    <property type="entry name" value="ATPase_NBD"/>
</dbReference>
<dbReference type="SUPFAM" id="SSF53067">
    <property type="entry name" value="Actin-like ATPase domain"/>
    <property type="match status" value="1"/>
</dbReference>
<keyword evidence="2" id="KW-0418">Kinase</keyword>
<reference evidence="2" key="1">
    <citation type="journal article" date="2023" name="Nat. Commun.">
        <title>Diploid and tetraploid genomes of Acorus and the evolution of monocots.</title>
        <authorList>
            <person name="Ma L."/>
            <person name="Liu K.W."/>
            <person name="Li Z."/>
            <person name="Hsiao Y.Y."/>
            <person name="Qi Y."/>
            <person name="Fu T."/>
            <person name="Tang G.D."/>
            <person name="Zhang D."/>
            <person name="Sun W.H."/>
            <person name="Liu D.K."/>
            <person name="Li Y."/>
            <person name="Chen G.Z."/>
            <person name="Liu X.D."/>
            <person name="Liao X.Y."/>
            <person name="Jiang Y.T."/>
            <person name="Yu X."/>
            <person name="Hao Y."/>
            <person name="Huang J."/>
            <person name="Zhao X.W."/>
            <person name="Ke S."/>
            <person name="Chen Y.Y."/>
            <person name="Wu W.L."/>
            <person name="Hsu J.L."/>
            <person name="Lin Y.F."/>
            <person name="Huang M.D."/>
            <person name="Li C.Y."/>
            <person name="Huang L."/>
            <person name="Wang Z.W."/>
            <person name="Zhao X."/>
            <person name="Zhong W.Y."/>
            <person name="Peng D.H."/>
            <person name="Ahmad S."/>
            <person name="Lan S."/>
            <person name="Zhang J.S."/>
            <person name="Tsai W.C."/>
            <person name="Van de Peer Y."/>
            <person name="Liu Z.J."/>
        </authorList>
    </citation>
    <scope>NUCLEOTIDE SEQUENCE</scope>
    <source>
        <strain evidence="2">CP</strain>
    </source>
</reference>
<dbReference type="GO" id="GO:0005975">
    <property type="term" value="P:carbohydrate metabolic process"/>
    <property type="evidence" value="ECO:0007669"/>
    <property type="project" value="InterPro"/>
</dbReference>
<dbReference type="AlphaFoldDB" id="A0AAV9FEJ9"/>
<dbReference type="InterPro" id="IPR018484">
    <property type="entry name" value="FGGY_N"/>
</dbReference>
<organism evidence="2 3">
    <name type="scientific">Acorus calamus</name>
    <name type="common">Sweet flag</name>
    <dbReference type="NCBI Taxonomy" id="4465"/>
    <lineage>
        <taxon>Eukaryota</taxon>
        <taxon>Viridiplantae</taxon>
        <taxon>Streptophyta</taxon>
        <taxon>Embryophyta</taxon>
        <taxon>Tracheophyta</taxon>
        <taxon>Spermatophyta</taxon>
        <taxon>Magnoliopsida</taxon>
        <taxon>Liliopsida</taxon>
        <taxon>Acoraceae</taxon>
        <taxon>Acorus</taxon>
    </lineage>
</organism>
<protein>
    <submittedName>
        <fullName evidence="2">Glycerol kinase</fullName>
    </submittedName>
</protein>
<reference evidence="2" key="2">
    <citation type="submission" date="2023-06" db="EMBL/GenBank/DDBJ databases">
        <authorList>
            <person name="Ma L."/>
            <person name="Liu K.-W."/>
            <person name="Li Z."/>
            <person name="Hsiao Y.-Y."/>
            <person name="Qi Y."/>
            <person name="Fu T."/>
            <person name="Tang G."/>
            <person name="Zhang D."/>
            <person name="Sun W.-H."/>
            <person name="Liu D.-K."/>
            <person name="Li Y."/>
            <person name="Chen G.-Z."/>
            <person name="Liu X.-D."/>
            <person name="Liao X.-Y."/>
            <person name="Jiang Y.-T."/>
            <person name="Yu X."/>
            <person name="Hao Y."/>
            <person name="Huang J."/>
            <person name="Zhao X.-W."/>
            <person name="Ke S."/>
            <person name="Chen Y.-Y."/>
            <person name="Wu W.-L."/>
            <person name="Hsu J.-L."/>
            <person name="Lin Y.-F."/>
            <person name="Huang M.-D."/>
            <person name="Li C.-Y."/>
            <person name="Huang L."/>
            <person name="Wang Z.-W."/>
            <person name="Zhao X."/>
            <person name="Zhong W.-Y."/>
            <person name="Peng D.-H."/>
            <person name="Ahmad S."/>
            <person name="Lan S."/>
            <person name="Zhang J.-S."/>
            <person name="Tsai W.-C."/>
            <person name="Van De Peer Y."/>
            <person name="Liu Z.-J."/>
        </authorList>
    </citation>
    <scope>NUCLEOTIDE SEQUENCE</scope>
    <source>
        <strain evidence="2">CP</strain>
        <tissue evidence="2">Leaves</tissue>
    </source>
</reference>
<feature type="domain" description="Carbohydrate kinase FGGY N-terminal" evidence="1">
    <location>
        <begin position="1"/>
        <end position="50"/>
    </location>
</feature>
<keyword evidence="3" id="KW-1185">Reference proteome</keyword>
<gene>
    <name evidence="2" type="primary">GLPK</name>
    <name evidence="2" type="ORF">QJS10_CPA01g02054</name>
</gene>
<keyword evidence="2" id="KW-0808">Transferase</keyword>
<proteinExistence type="predicted"/>
<evidence type="ECO:0000313" key="2">
    <source>
        <dbReference type="EMBL" id="KAK1324290.1"/>
    </source>
</evidence>
<dbReference type="Gene3D" id="3.30.420.40">
    <property type="match status" value="1"/>
</dbReference>
<name>A0AAV9FEJ9_ACOCL</name>
<evidence type="ECO:0000313" key="3">
    <source>
        <dbReference type="Proteomes" id="UP001180020"/>
    </source>
</evidence>
<accession>A0AAV9FEJ9</accession>
<comment type="caution">
    <text evidence="2">The sequence shown here is derived from an EMBL/GenBank/DDBJ whole genome shotgun (WGS) entry which is preliminary data.</text>
</comment>
<dbReference type="GO" id="GO:0016301">
    <property type="term" value="F:kinase activity"/>
    <property type="evidence" value="ECO:0007669"/>
    <property type="project" value="UniProtKB-KW"/>
</dbReference>
<dbReference type="Proteomes" id="UP001180020">
    <property type="component" value="Unassembled WGS sequence"/>
</dbReference>
<dbReference type="Pfam" id="PF00370">
    <property type="entry name" value="FGGY_N"/>
    <property type="match status" value="1"/>
</dbReference>
<sequence length="87" mass="9920">MTDCSNASRTLLMNLKTLNWDKPTLDALGIPYEILPKIVLCYTMYTVINYRSTGLCCPSETHFDWASVDTYSDSSTDLCRPSEEHFD</sequence>
<evidence type="ECO:0000259" key="1">
    <source>
        <dbReference type="Pfam" id="PF00370"/>
    </source>
</evidence>
<dbReference type="EMBL" id="JAUJYO010000001">
    <property type="protein sequence ID" value="KAK1324290.1"/>
    <property type="molecule type" value="Genomic_DNA"/>
</dbReference>